<reference evidence="10 11" key="1">
    <citation type="submission" date="2016-10" db="EMBL/GenBank/DDBJ databases">
        <authorList>
            <person name="de Groot N.N."/>
        </authorList>
    </citation>
    <scope>NUCLEOTIDE SEQUENCE [LARGE SCALE GENOMIC DNA]</scope>
    <source>
        <strain evidence="10 11">AA1</strain>
    </source>
</reference>
<dbReference type="Pfam" id="PF03150">
    <property type="entry name" value="CCP_MauG"/>
    <property type="match status" value="1"/>
</dbReference>
<dbReference type="GO" id="GO:0030313">
    <property type="term" value="C:cell envelope"/>
    <property type="evidence" value="ECO:0007669"/>
    <property type="project" value="UniProtKB-SubCell"/>
</dbReference>
<name>A0A1G5F9E0_9BACT</name>
<keyword evidence="11" id="KW-1185">Reference proteome</keyword>
<sequence length="348" mass="37928">MKKTVLFLMAVGFICFATEALAISNNMERLGMRLFKDKNLSFNGTQSCQNCHHPFAGFADITNANHPARKVVSTGADGVSKGERNAPTAAYAGFSPSLFDDADGRWVGGMFWDGRADGSVLGDPLAEQAQGPPLNPDEMAMPDKEAVIEVIKEASYVFLWYRVFGRDSLDDVDEAYDDFGRAIAAYERSQDVTAFSSKYDVAEETFTPSESRGQALFEANCSGCHSTSASFGSPSALFTNYRYANVGVPANPLVPLDQPDFGLGWTVSDPSQDGKFKIPTLRNIALSAPYSHNGSFSTLKKMVAFINDRSEVTPEVPRNLDQRVGSIGLEEDQIDDIVSFLHTLTDGY</sequence>
<keyword evidence="6 7" id="KW-0408">Iron</keyword>
<dbReference type="Pfam" id="PF00034">
    <property type="entry name" value="Cytochrom_C"/>
    <property type="match status" value="1"/>
</dbReference>
<evidence type="ECO:0000313" key="10">
    <source>
        <dbReference type="EMBL" id="SCY35510.1"/>
    </source>
</evidence>
<evidence type="ECO:0000256" key="5">
    <source>
        <dbReference type="ARBA" id="ARBA00023002"/>
    </source>
</evidence>
<dbReference type="GO" id="GO:0046872">
    <property type="term" value="F:metal ion binding"/>
    <property type="evidence" value="ECO:0007669"/>
    <property type="project" value="UniProtKB-KW"/>
</dbReference>
<dbReference type="InterPro" id="IPR009056">
    <property type="entry name" value="Cyt_c-like_dom"/>
</dbReference>
<evidence type="ECO:0000256" key="1">
    <source>
        <dbReference type="ARBA" id="ARBA00004196"/>
    </source>
</evidence>
<dbReference type="GO" id="GO:0004130">
    <property type="term" value="F:cytochrome-c peroxidase activity"/>
    <property type="evidence" value="ECO:0007669"/>
    <property type="project" value="TreeGrafter"/>
</dbReference>
<evidence type="ECO:0000256" key="7">
    <source>
        <dbReference type="PROSITE-ProRule" id="PRU00433"/>
    </source>
</evidence>
<keyword evidence="2 7" id="KW-0349">Heme</keyword>
<feature type="signal peptide" evidence="8">
    <location>
        <begin position="1"/>
        <end position="22"/>
    </location>
</feature>
<protein>
    <submittedName>
        <fullName evidence="10">Cytochrome c peroxidase</fullName>
    </submittedName>
</protein>
<evidence type="ECO:0000256" key="6">
    <source>
        <dbReference type="ARBA" id="ARBA00023004"/>
    </source>
</evidence>
<dbReference type="EMBL" id="FMUX01000007">
    <property type="protein sequence ID" value="SCY35510.1"/>
    <property type="molecule type" value="Genomic_DNA"/>
</dbReference>
<keyword evidence="4 8" id="KW-0732">Signal</keyword>
<dbReference type="PROSITE" id="PS51007">
    <property type="entry name" value="CYTC"/>
    <property type="match status" value="1"/>
</dbReference>
<gene>
    <name evidence="10" type="ORF">SAMN05216233_107215</name>
</gene>
<dbReference type="SUPFAM" id="SSF46626">
    <property type="entry name" value="Cytochrome c"/>
    <property type="match status" value="2"/>
</dbReference>
<dbReference type="AlphaFoldDB" id="A0A1G5F9E0"/>
<comment type="subcellular location">
    <subcellularLocation>
        <location evidence="1">Cell envelope</location>
    </subcellularLocation>
</comment>
<evidence type="ECO:0000256" key="2">
    <source>
        <dbReference type="ARBA" id="ARBA00022617"/>
    </source>
</evidence>
<evidence type="ECO:0000313" key="11">
    <source>
        <dbReference type="Proteomes" id="UP000198870"/>
    </source>
</evidence>
<keyword evidence="3 7" id="KW-0479">Metal-binding</keyword>
<evidence type="ECO:0000256" key="3">
    <source>
        <dbReference type="ARBA" id="ARBA00022723"/>
    </source>
</evidence>
<dbReference type="PANTHER" id="PTHR30600">
    <property type="entry name" value="CYTOCHROME C PEROXIDASE-RELATED"/>
    <property type="match status" value="1"/>
</dbReference>
<feature type="chain" id="PRO_5011700606" evidence="8">
    <location>
        <begin position="23"/>
        <end position="348"/>
    </location>
</feature>
<dbReference type="PANTHER" id="PTHR30600:SF10">
    <property type="entry name" value="BLL6722 PROTEIN"/>
    <property type="match status" value="1"/>
</dbReference>
<keyword evidence="10" id="KW-0575">Peroxidase</keyword>
<organism evidence="10 11">
    <name type="scientific">Desulfoluna spongiiphila</name>
    <dbReference type="NCBI Taxonomy" id="419481"/>
    <lineage>
        <taxon>Bacteria</taxon>
        <taxon>Pseudomonadati</taxon>
        <taxon>Thermodesulfobacteriota</taxon>
        <taxon>Desulfobacteria</taxon>
        <taxon>Desulfobacterales</taxon>
        <taxon>Desulfolunaceae</taxon>
        <taxon>Desulfoluna</taxon>
    </lineage>
</organism>
<dbReference type="GO" id="GO:0009055">
    <property type="term" value="F:electron transfer activity"/>
    <property type="evidence" value="ECO:0007669"/>
    <property type="project" value="InterPro"/>
</dbReference>
<dbReference type="InterPro" id="IPR036909">
    <property type="entry name" value="Cyt_c-like_dom_sf"/>
</dbReference>
<proteinExistence type="predicted"/>
<evidence type="ECO:0000259" key="9">
    <source>
        <dbReference type="PROSITE" id="PS51007"/>
    </source>
</evidence>
<dbReference type="InterPro" id="IPR051395">
    <property type="entry name" value="Cytochrome_c_Peroxidase/MauG"/>
</dbReference>
<dbReference type="GO" id="GO:0020037">
    <property type="term" value="F:heme binding"/>
    <property type="evidence" value="ECO:0007669"/>
    <property type="project" value="InterPro"/>
</dbReference>
<feature type="domain" description="Cytochrome c" evidence="9">
    <location>
        <begin position="208"/>
        <end position="345"/>
    </location>
</feature>
<dbReference type="STRING" id="419481.SAMN05216233_107215"/>
<dbReference type="Gene3D" id="1.10.760.10">
    <property type="entry name" value="Cytochrome c-like domain"/>
    <property type="match status" value="2"/>
</dbReference>
<evidence type="ECO:0000256" key="4">
    <source>
        <dbReference type="ARBA" id="ARBA00022729"/>
    </source>
</evidence>
<dbReference type="Proteomes" id="UP000198870">
    <property type="component" value="Unassembled WGS sequence"/>
</dbReference>
<keyword evidence="5" id="KW-0560">Oxidoreductase</keyword>
<dbReference type="InterPro" id="IPR004852">
    <property type="entry name" value="Di-haem_cyt_c_peroxidsae"/>
</dbReference>
<evidence type="ECO:0000256" key="8">
    <source>
        <dbReference type="SAM" id="SignalP"/>
    </source>
</evidence>
<accession>A0A1G5F9E0</accession>